<organism evidence="1 2">
    <name type="scientific">Suillus discolor</name>
    <dbReference type="NCBI Taxonomy" id="1912936"/>
    <lineage>
        <taxon>Eukaryota</taxon>
        <taxon>Fungi</taxon>
        <taxon>Dikarya</taxon>
        <taxon>Basidiomycota</taxon>
        <taxon>Agaricomycotina</taxon>
        <taxon>Agaricomycetes</taxon>
        <taxon>Agaricomycetidae</taxon>
        <taxon>Boletales</taxon>
        <taxon>Suillineae</taxon>
        <taxon>Suillaceae</taxon>
        <taxon>Suillus</taxon>
    </lineage>
</organism>
<protein>
    <submittedName>
        <fullName evidence="1">Uncharacterized protein</fullName>
    </submittedName>
</protein>
<dbReference type="EMBL" id="JABBWM010000014">
    <property type="protein sequence ID" value="KAG2112601.1"/>
    <property type="molecule type" value="Genomic_DNA"/>
</dbReference>
<accession>A0A9P7FB13</accession>
<dbReference type="Proteomes" id="UP000823399">
    <property type="component" value="Unassembled WGS sequence"/>
</dbReference>
<evidence type="ECO:0000313" key="1">
    <source>
        <dbReference type="EMBL" id="KAG2112601.1"/>
    </source>
</evidence>
<keyword evidence="2" id="KW-1185">Reference proteome</keyword>
<reference evidence="1" key="1">
    <citation type="journal article" date="2020" name="New Phytol.">
        <title>Comparative genomics reveals dynamic genome evolution in host specialist ectomycorrhizal fungi.</title>
        <authorList>
            <person name="Lofgren L.A."/>
            <person name="Nguyen N.H."/>
            <person name="Vilgalys R."/>
            <person name="Ruytinx J."/>
            <person name="Liao H.L."/>
            <person name="Branco S."/>
            <person name="Kuo A."/>
            <person name="LaButti K."/>
            <person name="Lipzen A."/>
            <person name="Andreopoulos W."/>
            <person name="Pangilinan J."/>
            <person name="Riley R."/>
            <person name="Hundley H."/>
            <person name="Na H."/>
            <person name="Barry K."/>
            <person name="Grigoriev I.V."/>
            <person name="Stajich J.E."/>
            <person name="Kennedy P.G."/>
        </authorList>
    </citation>
    <scope>NUCLEOTIDE SEQUENCE</scope>
    <source>
        <strain evidence="1">FC423</strain>
    </source>
</reference>
<evidence type="ECO:0000313" key="2">
    <source>
        <dbReference type="Proteomes" id="UP000823399"/>
    </source>
</evidence>
<proteinExistence type="predicted"/>
<dbReference type="RefSeq" id="XP_041295400.1">
    <property type="nucleotide sequence ID" value="XM_041433465.1"/>
</dbReference>
<sequence length="226" mass="25170">MHYRPQVPLDVEILEMHRLSLSDYLRADGEVIVSHDLPLLSDNNVDEPLCTLCRSLPCPHCPGLDDPVALTHSADGFNEDLQTLNTTPILFTAETEEAPCGASHTHHLLGPTEACHDCVSLTTLQLAIMRSVRSFQGTAPYGAPPDIVLEHLVELTHTTSSELLSNMAWLLEQAYLFSPLDDGHLAATLPLVCTEHWIFNVLTQTYLRQPLKERTNWNVKKEPCMA</sequence>
<dbReference type="AlphaFoldDB" id="A0A9P7FB13"/>
<name>A0A9P7FB13_9AGAM</name>
<dbReference type="OrthoDB" id="2688756at2759"/>
<comment type="caution">
    <text evidence="1">The sequence shown here is derived from an EMBL/GenBank/DDBJ whole genome shotgun (WGS) entry which is preliminary data.</text>
</comment>
<dbReference type="GeneID" id="64695724"/>
<gene>
    <name evidence="1" type="ORF">F5147DRAFT_650772</name>
</gene>